<dbReference type="Gramene" id="mRNA:HanXRQr2_Chr13g0576011">
    <property type="protein sequence ID" value="CDS:HanXRQr2_Chr13g0576011.1"/>
    <property type="gene ID" value="HanXRQr2_Chr13g0576011"/>
</dbReference>
<dbReference type="GO" id="GO:0003677">
    <property type="term" value="F:DNA binding"/>
    <property type="evidence" value="ECO:0007669"/>
    <property type="project" value="InterPro"/>
</dbReference>
<feature type="domain" description="ARID" evidence="2">
    <location>
        <begin position="1"/>
        <end position="78"/>
    </location>
</feature>
<dbReference type="InterPro" id="IPR001606">
    <property type="entry name" value="ARID_dom"/>
</dbReference>
<dbReference type="PANTHER" id="PTHR46410:SF26">
    <property type="entry name" value="BULB-TYPE LECTIN DOMAIN-CONTAINING PROTEIN-RELATED"/>
    <property type="match status" value="1"/>
</dbReference>
<comment type="caution">
    <text evidence="3">The sequence shown here is derived from an EMBL/GenBank/DDBJ whole genome shotgun (WGS) entry which is preliminary data.</text>
</comment>
<accession>A0A9K3EFY7</accession>
<gene>
    <name evidence="3" type="ORF">HanXRQr2_Chr13g0576011</name>
</gene>
<evidence type="ECO:0000256" key="1">
    <source>
        <dbReference type="SAM" id="MobiDB-lite"/>
    </source>
</evidence>
<dbReference type="AlphaFoldDB" id="A0A9K3EFY7"/>
<proteinExistence type="predicted"/>
<feature type="region of interest" description="Disordered" evidence="1">
    <location>
        <begin position="85"/>
        <end position="111"/>
    </location>
</feature>
<reference evidence="3" key="1">
    <citation type="journal article" date="2017" name="Nature">
        <title>The sunflower genome provides insights into oil metabolism, flowering and Asterid evolution.</title>
        <authorList>
            <person name="Badouin H."/>
            <person name="Gouzy J."/>
            <person name="Grassa C.J."/>
            <person name="Murat F."/>
            <person name="Staton S.E."/>
            <person name="Cottret L."/>
            <person name="Lelandais-Briere C."/>
            <person name="Owens G.L."/>
            <person name="Carrere S."/>
            <person name="Mayjonade B."/>
            <person name="Legrand L."/>
            <person name="Gill N."/>
            <person name="Kane N.C."/>
            <person name="Bowers J.E."/>
            <person name="Hubner S."/>
            <person name="Bellec A."/>
            <person name="Berard A."/>
            <person name="Berges H."/>
            <person name="Blanchet N."/>
            <person name="Boniface M.C."/>
            <person name="Brunel D."/>
            <person name="Catrice O."/>
            <person name="Chaidir N."/>
            <person name="Claudel C."/>
            <person name="Donnadieu C."/>
            <person name="Faraut T."/>
            <person name="Fievet G."/>
            <person name="Helmstetter N."/>
            <person name="King M."/>
            <person name="Knapp S.J."/>
            <person name="Lai Z."/>
            <person name="Le Paslier M.C."/>
            <person name="Lippi Y."/>
            <person name="Lorenzon L."/>
            <person name="Mandel J.R."/>
            <person name="Marage G."/>
            <person name="Marchand G."/>
            <person name="Marquand E."/>
            <person name="Bret-Mestries E."/>
            <person name="Morien E."/>
            <person name="Nambeesan S."/>
            <person name="Nguyen T."/>
            <person name="Pegot-Espagnet P."/>
            <person name="Pouilly N."/>
            <person name="Raftis F."/>
            <person name="Sallet E."/>
            <person name="Schiex T."/>
            <person name="Thomas J."/>
            <person name="Vandecasteele C."/>
            <person name="Vares D."/>
            <person name="Vear F."/>
            <person name="Vautrin S."/>
            <person name="Crespi M."/>
            <person name="Mangin B."/>
            <person name="Burke J.M."/>
            <person name="Salse J."/>
            <person name="Munos S."/>
            <person name="Vincourt P."/>
            <person name="Rieseberg L.H."/>
            <person name="Langlade N.B."/>
        </authorList>
    </citation>
    <scope>NUCLEOTIDE SEQUENCE</scope>
    <source>
        <tissue evidence="3">Leaves</tissue>
    </source>
</reference>
<dbReference type="SUPFAM" id="SSF46774">
    <property type="entry name" value="ARID-like"/>
    <property type="match status" value="1"/>
</dbReference>
<protein>
    <submittedName>
        <fullName evidence="3">Transcription factor &amp; chromatin remodeling ARID family</fullName>
    </submittedName>
</protein>
<organism evidence="3 4">
    <name type="scientific">Helianthus annuus</name>
    <name type="common">Common sunflower</name>
    <dbReference type="NCBI Taxonomy" id="4232"/>
    <lineage>
        <taxon>Eukaryota</taxon>
        <taxon>Viridiplantae</taxon>
        <taxon>Streptophyta</taxon>
        <taxon>Embryophyta</taxon>
        <taxon>Tracheophyta</taxon>
        <taxon>Spermatophyta</taxon>
        <taxon>Magnoliopsida</taxon>
        <taxon>eudicotyledons</taxon>
        <taxon>Gunneridae</taxon>
        <taxon>Pentapetalae</taxon>
        <taxon>asterids</taxon>
        <taxon>campanulids</taxon>
        <taxon>Asterales</taxon>
        <taxon>Asteraceae</taxon>
        <taxon>Asteroideae</taxon>
        <taxon>Heliantheae alliance</taxon>
        <taxon>Heliantheae</taxon>
        <taxon>Helianthus</taxon>
    </lineage>
</organism>
<dbReference type="InterPro" id="IPR036431">
    <property type="entry name" value="ARID_dom_sf"/>
</dbReference>
<dbReference type="CDD" id="cd16100">
    <property type="entry name" value="ARID"/>
    <property type="match status" value="1"/>
</dbReference>
<sequence length="163" mass="18693">MGISSRSIPPLLSNGRKINLLGLYVMVERDGGYLSVTVDKLWSAIAKDLGFEYQDGDFIRVIYAMYSDVLIYYYRFKSTQEKVQDKEMMEEGETSMAGNEQGRSKSADPVPEDAASEHYALYAGNSWEGSWNLHKKRHRFNFNEARKAIDEANHSVMVNYRKT</sequence>
<keyword evidence="4" id="KW-1185">Reference proteome</keyword>
<dbReference type="Pfam" id="PF01388">
    <property type="entry name" value="ARID"/>
    <property type="match status" value="1"/>
</dbReference>
<dbReference type="PANTHER" id="PTHR46410">
    <property type="entry name" value="AT-RICH INTERACTIVE DOMAIN-CONTAINING PROTEIN 2"/>
    <property type="match status" value="1"/>
</dbReference>
<dbReference type="Gene3D" id="1.10.150.60">
    <property type="entry name" value="ARID DNA-binding domain"/>
    <property type="match status" value="1"/>
</dbReference>
<reference evidence="3" key="2">
    <citation type="submission" date="2020-06" db="EMBL/GenBank/DDBJ databases">
        <title>Helianthus annuus Genome sequencing and assembly Release 2.</title>
        <authorList>
            <person name="Gouzy J."/>
            <person name="Langlade N."/>
            <person name="Munos S."/>
        </authorList>
    </citation>
    <scope>NUCLEOTIDE SEQUENCE</scope>
    <source>
        <tissue evidence="3">Leaves</tissue>
    </source>
</reference>
<dbReference type="Proteomes" id="UP000215914">
    <property type="component" value="Unassembled WGS sequence"/>
</dbReference>
<evidence type="ECO:0000313" key="4">
    <source>
        <dbReference type="Proteomes" id="UP000215914"/>
    </source>
</evidence>
<name>A0A9K3EFY7_HELAN</name>
<dbReference type="EMBL" id="MNCJ02000328">
    <property type="protein sequence ID" value="KAF5772364.1"/>
    <property type="molecule type" value="Genomic_DNA"/>
</dbReference>
<evidence type="ECO:0000259" key="2">
    <source>
        <dbReference type="PROSITE" id="PS51011"/>
    </source>
</evidence>
<evidence type="ECO:0000313" key="3">
    <source>
        <dbReference type="EMBL" id="KAF5772364.1"/>
    </source>
</evidence>
<dbReference type="PROSITE" id="PS51011">
    <property type="entry name" value="ARID"/>
    <property type="match status" value="1"/>
</dbReference>